<reference evidence="2" key="2">
    <citation type="journal article" date="2023" name="IMA Fungus">
        <title>Comparative genomic study of the Penicillium genus elucidates a diverse pangenome and 15 lateral gene transfer events.</title>
        <authorList>
            <person name="Petersen C."/>
            <person name="Sorensen T."/>
            <person name="Nielsen M.R."/>
            <person name="Sondergaard T.E."/>
            <person name="Sorensen J.L."/>
            <person name="Fitzpatrick D.A."/>
            <person name="Frisvad J.C."/>
            <person name="Nielsen K.L."/>
        </authorList>
    </citation>
    <scope>NUCLEOTIDE SEQUENCE</scope>
    <source>
        <strain evidence="2">IBT 30761</strain>
    </source>
</reference>
<reference evidence="2" key="1">
    <citation type="submission" date="2022-11" db="EMBL/GenBank/DDBJ databases">
        <authorList>
            <person name="Petersen C."/>
        </authorList>
    </citation>
    <scope>NUCLEOTIDE SEQUENCE</scope>
    <source>
        <strain evidence="2">IBT 30761</strain>
    </source>
</reference>
<sequence>MSSPRLNGPRPSELERNHILNDIVENIENRFARKYNLVDYGTLKNEVLIPVIEKEFNPEVQLRGFLRAFRNTLGFKKSLKSIGDPTLKKQITAFIEGKPADDAVRNHDFEVSGHPGPVKRHFSLWSVLKNLFICALQIKEAIKYRFPPRHRYIQELPEFWEDEEQTKAMKVVVTGVEFENWGQTVKNTPRCTCVPTTVYGVQQIVRYAKQHDLRVRCGGYRHSWSNIFSEDNEIFISLLDLHQATTIPDIISVLPGQFNSSNGNQLRTIELKEENNEGKRLCRVGVSVTNEDFRRWAIENDAWSLPVDVILVEVTIGGVNGPICHGAGYAHKTVSDYVQSVEYVDCNGDFRTVDDQVDIKASAGAFGLLGVVTHITFELDAMTYAVMKPLKVDIGLAIPPINKDDIPIALQSDWFHSNDASKKLADAKIEFDSRAENHYYSEWFWFTYQRKAWVNTWNATSDPTGAEEYPDEAQTFLQWIQGWLGGLSLPSLSLTLYRDIGTAGYKRNGRPPPASGEDSSPTIITALPNALHFRRGIQNMRVRDTEFQIPIPPRKDDPTKPDFSIVQQAWWDVIKLVYQQAESKDDPSSPMRLTLELRIMGGSDVIMAPQRGNRLGTASIEVLTIPDAVADDQWMNFIQKVADMWMSYGDNLNVRPHWAKEWDGLQLKGQDARKYLKNVAYLSQIDEFRTALQRIGQPHGWGLDELRSRFSNDLWDEIVFD</sequence>
<dbReference type="InterPro" id="IPR016166">
    <property type="entry name" value="FAD-bd_PCMH"/>
</dbReference>
<dbReference type="Proteomes" id="UP001149074">
    <property type="component" value="Unassembled WGS sequence"/>
</dbReference>
<comment type="caution">
    <text evidence="2">The sequence shown here is derived from an EMBL/GenBank/DDBJ whole genome shotgun (WGS) entry which is preliminary data.</text>
</comment>
<dbReference type="GO" id="GO:0071949">
    <property type="term" value="F:FAD binding"/>
    <property type="evidence" value="ECO:0007669"/>
    <property type="project" value="InterPro"/>
</dbReference>
<organism evidence="2 3">
    <name type="scientific">Penicillium argentinense</name>
    <dbReference type="NCBI Taxonomy" id="1131581"/>
    <lineage>
        <taxon>Eukaryota</taxon>
        <taxon>Fungi</taxon>
        <taxon>Dikarya</taxon>
        <taxon>Ascomycota</taxon>
        <taxon>Pezizomycotina</taxon>
        <taxon>Eurotiomycetes</taxon>
        <taxon>Eurotiomycetidae</taxon>
        <taxon>Eurotiales</taxon>
        <taxon>Aspergillaceae</taxon>
        <taxon>Penicillium</taxon>
    </lineage>
</organism>
<gene>
    <name evidence="2" type="ORF">N7532_000918</name>
</gene>
<name>A0A9W9KLY8_9EURO</name>
<dbReference type="Gene3D" id="3.30.465.10">
    <property type="match status" value="1"/>
</dbReference>
<evidence type="ECO:0000313" key="3">
    <source>
        <dbReference type="Proteomes" id="UP001149074"/>
    </source>
</evidence>
<dbReference type="Pfam" id="PF01565">
    <property type="entry name" value="FAD_binding_4"/>
    <property type="match status" value="1"/>
</dbReference>
<feature type="domain" description="FAD-binding PCMH-type" evidence="1">
    <location>
        <begin position="185"/>
        <end position="382"/>
    </location>
</feature>
<dbReference type="RefSeq" id="XP_056478453.1">
    <property type="nucleotide sequence ID" value="XM_056613412.1"/>
</dbReference>
<accession>A0A9W9KLY8</accession>
<dbReference type="InterPro" id="IPR006094">
    <property type="entry name" value="Oxid_FAD_bind_N"/>
</dbReference>
<dbReference type="GO" id="GO:0003885">
    <property type="term" value="F:D-arabinono-1,4-lactone oxidase activity"/>
    <property type="evidence" value="ECO:0007669"/>
    <property type="project" value="TreeGrafter"/>
</dbReference>
<dbReference type="SUPFAM" id="SSF56176">
    <property type="entry name" value="FAD-binding/transporter-associated domain-like"/>
    <property type="match status" value="1"/>
</dbReference>
<dbReference type="InterPro" id="IPR010031">
    <property type="entry name" value="FAD_lactone_oxidase-like"/>
</dbReference>
<dbReference type="GO" id="GO:0005739">
    <property type="term" value="C:mitochondrion"/>
    <property type="evidence" value="ECO:0007669"/>
    <property type="project" value="TreeGrafter"/>
</dbReference>
<dbReference type="Gene3D" id="3.30.70.2520">
    <property type="match status" value="1"/>
</dbReference>
<proteinExistence type="predicted"/>
<dbReference type="PANTHER" id="PTHR43762">
    <property type="entry name" value="L-GULONOLACTONE OXIDASE"/>
    <property type="match status" value="1"/>
</dbReference>
<dbReference type="Gene3D" id="3.30.43.10">
    <property type="entry name" value="Uridine Diphospho-n-acetylenolpyruvylglucosamine Reductase, domain 2"/>
    <property type="match status" value="1"/>
</dbReference>
<evidence type="ECO:0000313" key="2">
    <source>
        <dbReference type="EMBL" id="KAJ5110383.1"/>
    </source>
</evidence>
<dbReference type="PANTHER" id="PTHR43762:SF1">
    <property type="entry name" value="D-ARABINONO-1,4-LACTONE OXIDASE"/>
    <property type="match status" value="1"/>
</dbReference>
<dbReference type="GeneID" id="81352391"/>
<keyword evidence="3" id="KW-1185">Reference proteome</keyword>
<dbReference type="InterPro" id="IPR016167">
    <property type="entry name" value="FAD-bd_PCMH_sub1"/>
</dbReference>
<dbReference type="EMBL" id="JAPQKI010000002">
    <property type="protein sequence ID" value="KAJ5110383.1"/>
    <property type="molecule type" value="Genomic_DNA"/>
</dbReference>
<dbReference type="OrthoDB" id="610608at2759"/>
<dbReference type="AlphaFoldDB" id="A0A9W9KLY8"/>
<dbReference type="PROSITE" id="PS51387">
    <property type="entry name" value="FAD_PCMH"/>
    <property type="match status" value="1"/>
</dbReference>
<protein>
    <recommendedName>
        <fullName evidence="1">FAD-binding PCMH-type domain-containing protein</fullName>
    </recommendedName>
</protein>
<dbReference type="InterPro" id="IPR036318">
    <property type="entry name" value="FAD-bd_PCMH-like_sf"/>
</dbReference>
<evidence type="ECO:0000259" key="1">
    <source>
        <dbReference type="PROSITE" id="PS51387"/>
    </source>
</evidence>
<dbReference type="InterPro" id="IPR016169">
    <property type="entry name" value="FAD-bd_PCMH_sub2"/>
</dbReference>